<evidence type="ECO:0000256" key="2">
    <source>
        <dbReference type="ARBA" id="ARBA00006555"/>
    </source>
</evidence>
<dbReference type="InterPro" id="IPR051045">
    <property type="entry name" value="TonB-dependent_transducer"/>
</dbReference>
<evidence type="ECO:0000256" key="8">
    <source>
        <dbReference type="ARBA" id="ARBA00022989"/>
    </source>
</evidence>
<dbReference type="AlphaFoldDB" id="A0A1H9DI69"/>
<evidence type="ECO:0000256" key="1">
    <source>
        <dbReference type="ARBA" id="ARBA00004383"/>
    </source>
</evidence>
<evidence type="ECO:0000313" key="12">
    <source>
        <dbReference type="EMBL" id="SEQ13196.1"/>
    </source>
</evidence>
<dbReference type="InterPro" id="IPR037682">
    <property type="entry name" value="TonB_C"/>
</dbReference>
<dbReference type="EMBL" id="FOFB01000006">
    <property type="protein sequence ID" value="SEQ13196.1"/>
    <property type="molecule type" value="Genomic_DNA"/>
</dbReference>
<dbReference type="OrthoDB" id="649093at2"/>
<comment type="subcellular location">
    <subcellularLocation>
        <location evidence="1">Cell inner membrane</location>
        <topology evidence="1">Single-pass membrane protein</topology>
        <orientation evidence="1">Periplasmic side</orientation>
    </subcellularLocation>
</comment>
<dbReference type="GO" id="GO:0098797">
    <property type="term" value="C:plasma membrane protein complex"/>
    <property type="evidence" value="ECO:0007669"/>
    <property type="project" value="TreeGrafter"/>
</dbReference>
<evidence type="ECO:0000259" key="11">
    <source>
        <dbReference type="PROSITE" id="PS52015"/>
    </source>
</evidence>
<keyword evidence="6" id="KW-0812">Transmembrane</keyword>
<dbReference type="GO" id="GO:0055085">
    <property type="term" value="P:transmembrane transport"/>
    <property type="evidence" value="ECO:0007669"/>
    <property type="project" value="InterPro"/>
</dbReference>
<keyword evidence="4" id="KW-1003">Cell membrane</keyword>
<feature type="signal peptide" evidence="10">
    <location>
        <begin position="1"/>
        <end position="33"/>
    </location>
</feature>
<name>A0A1H9DI69_9BACT</name>
<dbReference type="GO" id="GO:0015031">
    <property type="term" value="P:protein transport"/>
    <property type="evidence" value="ECO:0007669"/>
    <property type="project" value="UniProtKB-KW"/>
</dbReference>
<reference evidence="13" key="1">
    <citation type="submission" date="2016-10" db="EMBL/GenBank/DDBJ databases">
        <authorList>
            <person name="Varghese N."/>
            <person name="Submissions S."/>
        </authorList>
    </citation>
    <scope>NUCLEOTIDE SEQUENCE [LARGE SCALE GENOMIC DNA]</scope>
    <source>
        <strain evidence="13">DSM 24740</strain>
    </source>
</reference>
<keyword evidence="7" id="KW-0653">Protein transport</keyword>
<keyword evidence="5" id="KW-0997">Cell inner membrane</keyword>
<evidence type="ECO:0000256" key="3">
    <source>
        <dbReference type="ARBA" id="ARBA00022448"/>
    </source>
</evidence>
<keyword evidence="3" id="KW-0813">Transport</keyword>
<evidence type="ECO:0000256" key="6">
    <source>
        <dbReference type="ARBA" id="ARBA00022692"/>
    </source>
</evidence>
<dbReference type="PANTHER" id="PTHR33446">
    <property type="entry name" value="PROTEIN TONB-RELATED"/>
    <property type="match status" value="1"/>
</dbReference>
<feature type="domain" description="TonB C-terminal" evidence="11">
    <location>
        <begin position="93"/>
        <end position="188"/>
    </location>
</feature>
<dbReference type="STRING" id="478744.SAMN05444359_10617"/>
<comment type="similarity">
    <text evidence="2">Belongs to the TonB family.</text>
</comment>
<organism evidence="12 13">
    <name type="scientific">Neolewinella agarilytica</name>
    <dbReference type="NCBI Taxonomy" id="478744"/>
    <lineage>
        <taxon>Bacteria</taxon>
        <taxon>Pseudomonadati</taxon>
        <taxon>Bacteroidota</taxon>
        <taxon>Saprospiria</taxon>
        <taxon>Saprospirales</taxon>
        <taxon>Lewinellaceae</taxon>
        <taxon>Neolewinella</taxon>
    </lineage>
</organism>
<dbReference type="GO" id="GO:0031992">
    <property type="term" value="F:energy transducer activity"/>
    <property type="evidence" value="ECO:0007669"/>
    <property type="project" value="TreeGrafter"/>
</dbReference>
<dbReference type="Proteomes" id="UP000199021">
    <property type="component" value="Unassembled WGS sequence"/>
</dbReference>
<dbReference type="Pfam" id="PF03544">
    <property type="entry name" value="TonB_C"/>
    <property type="match status" value="1"/>
</dbReference>
<dbReference type="PROSITE" id="PS52015">
    <property type="entry name" value="TONB_CTD"/>
    <property type="match status" value="1"/>
</dbReference>
<evidence type="ECO:0000256" key="7">
    <source>
        <dbReference type="ARBA" id="ARBA00022927"/>
    </source>
</evidence>
<evidence type="ECO:0000256" key="10">
    <source>
        <dbReference type="SAM" id="SignalP"/>
    </source>
</evidence>
<dbReference type="InterPro" id="IPR006260">
    <property type="entry name" value="TonB/TolA_C"/>
</dbReference>
<evidence type="ECO:0000256" key="5">
    <source>
        <dbReference type="ARBA" id="ARBA00022519"/>
    </source>
</evidence>
<keyword evidence="8" id="KW-1133">Transmembrane helix</keyword>
<protein>
    <submittedName>
        <fullName evidence="12">TonB family C-terminal domain-containing protein</fullName>
    </submittedName>
</protein>
<evidence type="ECO:0000256" key="9">
    <source>
        <dbReference type="ARBA" id="ARBA00023136"/>
    </source>
</evidence>
<dbReference type="Gene3D" id="3.30.1150.10">
    <property type="match status" value="1"/>
</dbReference>
<evidence type="ECO:0000256" key="4">
    <source>
        <dbReference type="ARBA" id="ARBA00022475"/>
    </source>
</evidence>
<sequence length="188" mass="20803">MIISKSPYLWLGVSLTCCALALGFIPQMFPATAVSGQDKTTITVELPEQASADFTEDYTEVAGRKVYKTADQMPLFPGRKCGELMKYKKRKACADQAMLQYIYHNVRYPNKAREKGVEGLAVVSFVVEAHGAITEIKVVRDPGAGLGKAVNKVVSKMKKDNIRFEPGIRKGKPVAVQFMLPVKFELKD</sequence>
<dbReference type="PANTHER" id="PTHR33446:SF2">
    <property type="entry name" value="PROTEIN TONB"/>
    <property type="match status" value="1"/>
</dbReference>
<gene>
    <name evidence="12" type="ORF">SAMN05444359_10617</name>
</gene>
<dbReference type="RefSeq" id="WP_090166588.1">
    <property type="nucleotide sequence ID" value="NZ_FOFB01000006.1"/>
</dbReference>
<feature type="chain" id="PRO_5011686259" evidence="10">
    <location>
        <begin position="34"/>
        <end position="188"/>
    </location>
</feature>
<evidence type="ECO:0000313" key="13">
    <source>
        <dbReference type="Proteomes" id="UP000199021"/>
    </source>
</evidence>
<dbReference type="SUPFAM" id="SSF74653">
    <property type="entry name" value="TolA/TonB C-terminal domain"/>
    <property type="match status" value="1"/>
</dbReference>
<dbReference type="NCBIfam" id="TIGR01352">
    <property type="entry name" value="tonB_Cterm"/>
    <property type="match status" value="1"/>
</dbReference>
<accession>A0A1H9DI69</accession>
<proteinExistence type="inferred from homology"/>
<keyword evidence="13" id="KW-1185">Reference proteome</keyword>
<keyword evidence="9" id="KW-0472">Membrane</keyword>
<keyword evidence="10" id="KW-0732">Signal</keyword>
<dbReference type="InParanoid" id="A0A1H9DI69"/>